<keyword evidence="3" id="KW-1185">Reference proteome</keyword>
<evidence type="ECO:0000313" key="3">
    <source>
        <dbReference type="Proteomes" id="UP000319927"/>
    </source>
</evidence>
<comment type="caution">
    <text evidence="2">The sequence shown here is derived from an EMBL/GenBank/DDBJ whole genome shotgun (WGS) entry which is preliminary data.</text>
</comment>
<keyword evidence="1" id="KW-0472">Membrane</keyword>
<dbReference type="AlphaFoldDB" id="A0A561WUY9"/>
<accession>A0A561WUY9</accession>
<evidence type="ECO:0000256" key="1">
    <source>
        <dbReference type="SAM" id="Phobius"/>
    </source>
</evidence>
<feature type="transmembrane region" description="Helical" evidence="1">
    <location>
        <begin position="104"/>
        <end position="122"/>
    </location>
</feature>
<dbReference type="EMBL" id="VIXA01000001">
    <property type="protein sequence ID" value="TWG27688.1"/>
    <property type="molecule type" value="Genomic_DNA"/>
</dbReference>
<protein>
    <submittedName>
        <fullName evidence="2">Uncharacterized protein</fullName>
    </submittedName>
</protein>
<keyword evidence="1" id="KW-1133">Transmembrane helix</keyword>
<reference evidence="2 3" key="1">
    <citation type="submission" date="2019-06" db="EMBL/GenBank/DDBJ databases">
        <title>Sequencing the genomes of 1000 actinobacteria strains.</title>
        <authorList>
            <person name="Klenk H.-P."/>
        </authorList>
    </citation>
    <scope>NUCLEOTIDE SEQUENCE [LARGE SCALE GENOMIC DNA]</scope>
    <source>
        <strain evidence="2 3">DSM 102131</strain>
    </source>
</reference>
<keyword evidence="1" id="KW-0812">Transmembrane</keyword>
<feature type="transmembrane region" description="Helical" evidence="1">
    <location>
        <begin position="79"/>
        <end position="98"/>
    </location>
</feature>
<evidence type="ECO:0000313" key="2">
    <source>
        <dbReference type="EMBL" id="TWG27688.1"/>
    </source>
</evidence>
<name>A0A561WUY9_9ACTN</name>
<feature type="transmembrane region" description="Helical" evidence="1">
    <location>
        <begin position="48"/>
        <end position="67"/>
    </location>
</feature>
<proteinExistence type="predicted"/>
<dbReference type="Proteomes" id="UP000319927">
    <property type="component" value="Unassembled WGS sequence"/>
</dbReference>
<sequence length="149" mass="16166">MQSMRIWRNRRPFENAVLVTAPVCGLLLIILNVRPPSVEMAMPRPIRIGWELGLIVVGLGGLLGLTWPGRVSTALGIELAAMLLLGTLAGMYSVALMVMSGRMAIAATSFITAVAVGSWWRATEILLDLRRLIRKIDVDSGNCPTGGRR</sequence>
<organism evidence="2 3">
    <name type="scientific">Micromonospora palomenae</name>
    <dbReference type="NCBI Taxonomy" id="1461247"/>
    <lineage>
        <taxon>Bacteria</taxon>
        <taxon>Bacillati</taxon>
        <taxon>Actinomycetota</taxon>
        <taxon>Actinomycetes</taxon>
        <taxon>Micromonosporales</taxon>
        <taxon>Micromonosporaceae</taxon>
        <taxon>Micromonospora</taxon>
    </lineage>
</organism>
<gene>
    <name evidence="2" type="ORF">FHX75_11836</name>
</gene>
<feature type="transmembrane region" description="Helical" evidence="1">
    <location>
        <begin position="12"/>
        <end position="33"/>
    </location>
</feature>